<dbReference type="InterPro" id="IPR058240">
    <property type="entry name" value="rSAM_sf"/>
</dbReference>
<name>A0A382NNI6_9ZZZZ</name>
<sequence length="191" mass="21532">MKGLFDMIAESGIPFSLNLIIGMPGETRELIMDTVHFTKTLSGYDTVTVSIFTPYNGTVLRDVAVKNGWLDSDYITKHTTSSSALRMPPPFVSSADVDSLMRVLPLYIYFPESEWSEIKRAEIDDDKGNEILEHYSEIYTRDFLKEDQFDEKVVVVDGATGCKSNPKDSFRLTYSSPTRFAADELQVLMMG</sequence>
<dbReference type="EMBL" id="UINC01100808">
    <property type="protein sequence ID" value="SVC61151.1"/>
    <property type="molecule type" value="Genomic_DNA"/>
</dbReference>
<reference evidence="1" key="1">
    <citation type="submission" date="2018-05" db="EMBL/GenBank/DDBJ databases">
        <authorList>
            <person name="Lanie J.A."/>
            <person name="Ng W.-L."/>
            <person name="Kazmierczak K.M."/>
            <person name="Andrzejewski T.M."/>
            <person name="Davidsen T.M."/>
            <person name="Wayne K.J."/>
            <person name="Tettelin H."/>
            <person name="Glass J.I."/>
            <person name="Rusch D."/>
            <person name="Podicherti R."/>
            <person name="Tsui H.-C.T."/>
            <person name="Winkler M.E."/>
        </authorList>
    </citation>
    <scope>NUCLEOTIDE SEQUENCE</scope>
</reference>
<accession>A0A382NNI6</accession>
<organism evidence="1">
    <name type="scientific">marine metagenome</name>
    <dbReference type="NCBI Taxonomy" id="408172"/>
    <lineage>
        <taxon>unclassified sequences</taxon>
        <taxon>metagenomes</taxon>
        <taxon>ecological metagenomes</taxon>
    </lineage>
</organism>
<evidence type="ECO:0000313" key="1">
    <source>
        <dbReference type="EMBL" id="SVC61151.1"/>
    </source>
</evidence>
<dbReference type="SUPFAM" id="SSF102114">
    <property type="entry name" value="Radical SAM enzymes"/>
    <property type="match status" value="1"/>
</dbReference>
<proteinExistence type="predicted"/>
<dbReference type="AlphaFoldDB" id="A0A382NNI6"/>
<dbReference type="Gene3D" id="3.30.750.200">
    <property type="match status" value="1"/>
</dbReference>
<gene>
    <name evidence="1" type="ORF">METZ01_LOCUS314005</name>
</gene>
<protein>
    <recommendedName>
        <fullName evidence="2">Radical SAM core domain-containing protein</fullName>
    </recommendedName>
</protein>
<evidence type="ECO:0008006" key="2">
    <source>
        <dbReference type="Google" id="ProtNLM"/>
    </source>
</evidence>